<dbReference type="PANTHER" id="PTHR35807">
    <property type="entry name" value="TRANSCRIPTIONAL REGULATOR REDD-RELATED"/>
    <property type="match status" value="1"/>
</dbReference>
<dbReference type="RefSeq" id="WP_249307797.1">
    <property type="nucleotide sequence ID" value="NZ_JACRSZ010000005.1"/>
</dbReference>
<keyword evidence="3" id="KW-1185">Reference proteome</keyword>
<gene>
    <name evidence="2" type="ORF">H8716_06665</name>
</gene>
<dbReference type="Pfam" id="PF03704">
    <property type="entry name" value="BTAD"/>
    <property type="match status" value="1"/>
</dbReference>
<dbReference type="Proteomes" id="UP000657421">
    <property type="component" value="Unassembled WGS sequence"/>
</dbReference>
<dbReference type="InterPro" id="IPR051677">
    <property type="entry name" value="AfsR-DnrI-RedD_regulator"/>
</dbReference>
<dbReference type="InterPro" id="IPR005158">
    <property type="entry name" value="BTAD"/>
</dbReference>
<dbReference type="EMBL" id="JACRSZ010000005">
    <property type="protein sequence ID" value="MBC8572768.1"/>
    <property type="molecule type" value="Genomic_DNA"/>
</dbReference>
<evidence type="ECO:0000313" key="2">
    <source>
        <dbReference type="EMBL" id="MBC8572768.1"/>
    </source>
</evidence>
<dbReference type="InterPro" id="IPR036388">
    <property type="entry name" value="WH-like_DNA-bd_sf"/>
</dbReference>
<dbReference type="InterPro" id="IPR011990">
    <property type="entry name" value="TPR-like_helical_dom_sf"/>
</dbReference>
<sequence>MEEKRLEIRMLGTFSLNYGGKEIVIDRNTVSKTTQLLQMLALYGQEGISKAGLIDALYGRESVENKNGSLNNTIFRLRKQLKTAGLPDSQYICIRNGMCTWDKEIPLWVDVGEFQKLAKKGQQAEGQEQIDIWSKTVACYTGEFLPNMIGEDWVTVENVRCRDLYAQCVQKLCEYNMEREHYEETLRVATAAASIYPFENWQLWQIDSLIAMSRYQEAMEIYEKATKMAQDELGLPPSPEMLKRFQAMGEHVSQTAEVTEDIRKRLDEKDHIEGAYYCSFPGFVDIYHVFRRMMERNGTAAYIMLCTLKQISSSEAPVRSDMESKHREASEKLAEAIRSSLRRGDFYTRYSYTQYLILFSDIRMEHCKIVSDRIQKRFEQKIAGEYRVDFDVTFIEGTDKKES</sequence>
<dbReference type="SUPFAM" id="SSF46894">
    <property type="entry name" value="C-terminal effector domain of the bipartite response regulators"/>
    <property type="match status" value="1"/>
</dbReference>
<feature type="domain" description="Bacterial transcriptional activator" evidence="1">
    <location>
        <begin position="109"/>
        <end position="249"/>
    </location>
</feature>
<evidence type="ECO:0000259" key="1">
    <source>
        <dbReference type="SMART" id="SM01043"/>
    </source>
</evidence>
<evidence type="ECO:0000313" key="3">
    <source>
        <dbReference type="Proteomes" id="UP000657421"/>
    </source>
</evidence>
<dbReference type="InterPro" id="IPR016032">
    <property type="entry name" value="Sig_transdc_resp-reg_C-effctor"/>
</dbReference>
<dbReference type="Gene3D" id="1.10.10.10">
    <property type="entry name" value="Winged helix-like DNA-binding domain superfamily/Winged helix DNA-binding domain"/>
    <property type="match status" value="1"/>
</dbReference>
<accession>A0ABR7N8S0</accession>
<comment type="caution">
    <text evidence="2">The sequence shown here is derived from an EMBL/GenBank/DDBJ whole genome shotgun (WGS) entry which is preliminary data.</text>
</comment>
<dbReference type="SUPFAM" id="SSF48452">
    <property type="entry name" value="TPR-like"/>
    <property type="match status" value="1"/>
</dbReference>
<dbReference type="SMART" id="SM01043">
    <property type="entry name" value="BTAD"/>
    <property type="match status" value="1"/>
</dbReference>
<proteinExistence type="predicted"/>
<organism evidence="2 3">
    <name type="scientific">Jingyaoa shaoxingensis</name>
    <dbReference type="NCBI Taxonomy" id="2763671"/>
    <lineage>
        <taxon>Bacteria</taxon>
        <taxon>Bacillati</taxon>
        <taxon>Bacillota</taxon>
        <taxon>Clostridia</taxon>
        <taxon>Lachnospirales</taxon>
        <taxon>Lachnospiraceae</taxon>
        <taxon>Jingyaoa</taxon>
    </lineage>
</organism>
<name>A0ABR7N8S0_9FIRM</name>
<dbReference type="Gene3D" id="1.25.40.10">
    <property type="entry name" value="Tetratricopeptide repeat domain"/>
    <property type="match status" value="1"/>
</dbReference>
<reference evidence="2 3" key="1">
    <citation type="submission" date="2020-08" db="EMBL/GenBank/DDBJ databases">
        <title>Genome public.</title>
        <authorList>
            <person name="Liu C."/>
            <person name="Sun Q."/>
        </authorList>
    </citation>
    <scope>NUCLEOTIDE SEQUENCE [LARGE SCALE GENOMIC DNA]</scope>
    <source>
        <strain evidence="2 3">NSJ-46</strain>
    </source>
</reference>
<protein>
    <recommendedName>
        <fullName evidence="1">Bacterial transcriptional activator domain-containing protein</fullName>
    </recommendedName>
</protein>